<feature type="region of interest" description="Disordered" evidence="1">
    <location>
        <begin position="226"/>
        <end position="279"/>
    </location>
</feature>
<dbReference type="GeneID" id="8858479"/>
<dbReference type="InParanoid" id="D2VV91"/>
<organism evidence="4">
    <name type="scientific">Naegleria gruberi</name>
    <name type="common">Amoeba</name>
    <dbReference type="NCBI Taxonomy" id="5762"/>
    <lineage>
        <taxon>Eukaryota</taxon>
        <taxon>Discoba</taxon>
        <taxon>Heterolobosea</taxon>
        <taxon>Tetramitia</taxon>
        <taxon>Eutetramitia</taxon>
        <taxon>Vahlkampfiidae</taxon>
        <taxon>Naegleria</taxon>
    </lineage>
</organism>
<dbReference type="KEGG" id="ngr:NAEGRDRAFT_72933"/>
<feature type="region of interest" description="Disordered" evidence="1">
    <location>
        <begin position="1"/>
        <end position="103"/>
    </location>
</feature>
<evidence type="ECO:0000313" key="3">
    <source>
        <dbReference type="EMBL" id="EFC39194.1"/>
    </source>
</evidence>
<dbReference type="VEuPathDB" id="AmoebaDB:NAEGRDRAFT_72933"/>
<dbReference type="EMBL" id="GG738901">
    <property type="protein sequence ID" value="EFC39194.1"/>
    <property type="molecule type" value="Genomic_DNA"/>
</dbReference>
<evidence type="ECO:0000259" key="2">
    <source>
        <dbReference type="PROSITE" id="PS50800"/>
    </source>
</evidence>
<proteinExistence type="predicted"/>
<feature type="compositionally biased region" description="Low complexity" evidence="1">
    <location>
        <begin position="82"/>
        <end position="96"/>
    </location>
</feature>
<feature type="compositionally biased region" description="Polar residues" evidence="1">
    <location>
        <begin position="1"/>
        <end position="26"/>
    </location>
</feature>
<dbReference type="PROSITE" id="PS50800">
    <property type="entry name" value="SAP"/>
    <property type="match status" value="1"/>
</dbReference>
<sequence>MSTSPIISSNALNTINAEETATSNKPELTDNPPPQESLSIAGGESNLLNKSDETTKPSSTDEIPIIHHHQHQDQVPAMSTTSASRSGEHSVGSSSSQQIAPTTTMVSVIVDESEEDKDLLRSDYGNKSFYHLHALNDEPLSNYCKNYGESTEGNKFAKLARLINHFPNFNRKGMERFTLEGLKEMCLELGLNTEGKKALLIDRLFNLYIEKHKDSKLEFTFDTAKGTTTESEELHTHEEEEEEVNPKTGEPFRKSPRVAKRKQTEKDTSSKKTKSDDSITREYFMKHADDLKFIVDGKEHTAAKKSETHNSFGWHYR</sequence>
<accession>D2VV91</accession>
<feature type="domain" description="SAP" evidence="2">
    <location>
        <begin position="174"/>
        <end position="208"/>
    </location>
</feature>
<dbReference type="InterPro" id="IPR003034">
    <property type="entry name" value="SAP_dom"/>
</dbReference>
<dbReference type="SUPFAM" id="SSF68906">
    <property type="entry name" value="SAP domain"/>
    <property type="match status" value="1"/>
</dbReference>
<dbReference type="Proteomes" id="UP000006671">
    <property type="component" value="Unassembled WGS sequence"/>
</dbReference>
<evidence type="ECO:0000313" key="4">
    <source>
        <dbReference type="Proteomes" id="UP000006671"/>
    </source>
</evidence>
<name>D2VV91_NAEGR</name>
<keyword evidence="4" id="KW-1185">Reference proteome</keyword>
<dbReference type="SMART" id="SM00513">
    <property type="entry name" value="SAP"/>
    <property type="match status" value="1"/>
</dbReference>
<dbReference type="OrthoDB" id="10448119at2759"/>
<reference evidence="3 4" key="1">
    <citation type="journal article" date="2010" name="Cell">
        <title>The genome of Naegleria gruberi illuminates early eukaryotic versatility.</title>
        <authorList>
            <person name="Fritz-Laylin L.K."/>
            <person name="Prochnik S.E."/>
            <person name="Ginger M.L."/>
            <person name="Dacks J.B."/>
            <person name="Carpenter M.L."/>
            <person name="Field M.C."/>
            <person name="Kuo A."/>
            <person name="Paredez A."/>
            <person name="Chapman J."/>
            <person name="Pham J."/>
            <person name="Shu S."/>
            <person name="Neupane R."/>
            <person name="Cipriano M."/>
            <person name="Mancuso J."/>
            <person name="Tu H."/>
            <person name="Salamov A."/>
            <person name="Lindquist E."/>
            <person name="Shapiro H."/>
            <person name="Lucas S."/>
            <person name="Grigoriev I.V."/>
            <person name="Cande W.Z."/>
            <person name="Fulton C."/>
            <person name="Rokhsar D.S."/>
            <person name="Dawson S.C."/>
        </authorList>
    </citation>
    <scope>NUCLEOTIDE SEQUENCE [LARGE SCALE GENOMIC DNA]</scope>
    <source>
        <strain evidence="3 4">NEG-M</strain>
    </source>
</reference>
<dbReference type="InterPro" id="IPR036361">
    <property type="entry name" value="SAP_dom_sf"/>
</dbReference>
<feature type="compositionally biased region" description="Basic and acidic residues" evidence="1">
    <location>
        <begin position="262"/>
        <end position="279"/>
    </location>
</feature>
<dbReference type="RefSeq" id="XP_002671938.1">
    <property type="nucleotide sequence ID" value="XM_002671892.1"/>
</dbReference>
<gene>
    <name evidence="3" type="ORF">NAEGRDRAFT_72933</name>
</gene>
<protein>
    <submittedName>
        <fullName evidence="3">Predicted protein</fullName>
    </submittedName>
</protein>
<dbReference type="AlphaFoldDB" id="D2VV91"/>
<evidence type="ECO:0000256" key="1">
    <source>
        <dbReference type="SAM" id="MobiDB-lite"/>
    </source>
</evidence>